<dbReference type="Proteomes" id="UP000075714">
    <property type="component" value="Unassembled WGS sequence"/>
</dbReference>
<evidence type="ECO:0000313" key="2">
    <source>
        <dbReference type="EMBL" id="KXZ53430.1"/>
    </source>
</evidence>
<sequence>MPNSARSVAPKPLPSAASFDTGAAGAHHAIALGSPAAGDAAASASAAAIASGGSGGRPRHAHKTLEDKIAEEAARAEATPAVGSWHQLPVAAQNAVGPVGGHGIGIGMGVAHLAQNAMAFIAGHSLGLHVEPGGAAEPHAAPGKRAHAGGAYLRGPVRRALRTRTAAARRR</sequence>
<keyword evidence="3" id="KW-1185">Reference proteome</keyword>
<evidence type="ECO:0000256" key="1">
    <source>
        <dbReference type="SAM" id="MobiDB-lite"/>
    </source>
</evidence>
<feature type="region of interest" description="Disordered" evidence="1">
    <location>
        <begin position="133"/>
        <end position="171"/>
    </location>
</feature>
<dbReference type="AlphaFoldDB" id="A0A150GVQ3"/>
<organism evidence="2 3">
    <name type="scientific">Gonium pectorale</name>
    <name type="common">Green alga</name>
    <dbReference type="NCBI Taxonomy" id="33097"/>
    <lineage>
        <taxon>Eukaryota</taxon>
        <taxon>Viridiplantae</taxon>
        <taxon>Chlorophyta</taxon>
        <taxon>core chlorophytes</taxon>
        <taxon>Chlorophyceae</taxon>
        <taxon>CS clade</taxon>
        <taxon>Chlamydomonadales</taxon>
        <taxon>Volvocaceae</taxon>
        <taxon>Gonium</taxon>
    </lineage>
</organism>
<comment type="caution">
    <text evidence="2">The sequence shown here is derived from an EMBL/GenBank/DDBJ whole genome shotgun (WGS) entry which is preliminary data.</text>
</comment>
<name>A0A150GVQ3_GONPE</name>
<dbReference type="EMBL" id="LSYV01000008">
    <property type="protein sequence ID" value="KXZ53430.1"/>
    <property type="molecule type" value="Genomic_DNA"/>
</dbReference>
<accession>A0A150GVQ3</accession>
<protein>
    <submittedName>
        <fullName evidence="2">Uncharacterized protein</fullName>
    </submittedName>
</protein>
<reference evidence="3" key="1">
    <citation type="journal article" date="2016" name="Nat. Commun.">
        <title>The Gonium pectorale genome demonstrates co-option of cell cycle regulation during the evolution of multicellularity.</title>
        <authorList>
            <person name="Hanschen E.R."/>
            <person name="Marriage T.N."/>
            <person name="Ferris P.J."/>
            <person name="Hamaji T."/>
            <person name="Toyoda A."/>
            <person name="Fujiyama A."/>
            <person name="Neme R."/>
            <person name="Noguchi H."/>
            <person name="Minakuchi Y."/>
            <person name="Suzuki M."/>
            <person name="Kawai-Toyooka H."/>
            <person name="Smith D.R."/>
            <person name="Sparks H."/>
            <person name="Anderson J."/>
            <person name="Bakaric R."/>
            <person name="Luria V."/>
            <person name="Karger A."/>
            <person name="Kirschner M.W."/>
            <person name="Durand P.M."/>
            <person name="Michod R.E."/>
            <person name="Nozaki H."/>
            <person name="Olson B.J."/>
        </authorList>
    </citation>
    <scope>NUCLEOTIDE SEQUENCE [LARGE SCALE GENOMIC DNA]</scope>
    <source>
        <strain evidence="3">NIES-2863</strain>
    </source>
</reference>
<gene>
    <name evidence="2" type="ORF">GPECTOR_7g1328</name>
</gene>
<proteinExistence type="predicted"/>
<feature type="compositionally biased region" description="Basic residues" evidence="1">
    <location>
        <begin position="156"/>
        <end position="171"/>
    </location>
</feature>
<evidence type="ECO:0000313" key="3">
    <source>
        <dbReference type="Proteomes" id="UP000075714"/>
    </source>
</evidence>